<dbReference type="AlphaFoldDB" id="S6AHW6"/>
<feature type="transmembrane region" description="Helical" evidence="1">
    <location>
        <begin position="78"/>
        <end position="97"/>
    </location>
</feature>
<organism evidence="2 3">
    <name type="scientific">Sulfuricella denitrificans (strain DSM 22764 / NBRC 105220 / skB26)</name>
    <dbReference type="NCBI Taxonomy" id="1163617"/>
    <lineage>
        <taxon>Bacteria</taxon>
        <taxon>Pseudomonadati</taxon>
        <taxon>Pseudomonadota</taxon>
        <taxon>Betaproteobacteria</taxon>
        <taxon>Nitrosomonadales</taxon>
        <taxon>Sulfuricellaceae</taxon>
        <taxon>Sulfuricella</taxon>
    </lineage>
</organism>
<dbReference type="RefSeq" id="WP_009204935.1">
    <property type="nucleotide sequence ID" value="NC_022357.1"/>
</dbReference>
<evidence type="ECO:0000313" key="3">
    <source>
        <dbReference type="Proteomes" id="UP000015559"/>
    </source>
</evidence>
<evidence type="ECO:0000256" key="1">
    <source>
        <dbReference type="SAM" id="Phobius"/>
    </source>
</evidence>
<protein>
    <submittedName>
        <fullName evidence="2">Transmembrane anti-sigma factor</fullName>
    </submittedName>
</protein>
<gene>
    <name evidence="2" type="ORF">SCD_n01930</name>
</gene>
<proteinExistence type="predicted"/>
<keyword evidence="3" id="KW-1185">Reference proteome</keyword>
<dbReference type="KEGG" id="sdr:SCD_n01930"/>
<keyword evidence="1" id="KW-1133">Transmembrane helix</keyword>
<sequence>MKQNDQGVSDEFLNAFVDDQLDGAEKSQAFDAIEHDDALKERVCELRGLKERMRHAYEHPPAPGRSAVKGRRFRASHLQALAACLLLSIGAASGWFAHTWTGMGGDKEMTRLLQSAQRNDVGAESQKFIVHVSSSNPIRLKTALDETENLLDSYRRSGRKLQIEIVANGGGVDLLRADVSPYAKRIGLMQEKYPNLGFIACSQTIKKLQGKGVDVQLLPHTGVASSALDQITLRLKQDWVYIKV</sequence>
<dbReference type="eggNOG" id="COG1416">
    <property type="taxonomic scope" value="Bacteria"/>
</dbReference>
<name>S6AHW6_SULDS</name>
<evidence type="ECO:0000313" key="2">
    <source>
        <dbReference type="EMBL" id="BAN35741.1"/>
    </source>
</evidence>
<dbReference type="Proteomes" id="UP000015559">
    <property type="component" value="Chromosome"/>
</dbReference>
<dbReference type="HOGENOM" id="CLU_096825_0_0_4"/>
<keyword evidence="1 2" id="KW-0812">Transmembrane</keyword>
<keyword evidence="1" id="KW-0472">Membrane</keyword>
<dbReference type="STRING" id="1163617.SCD_n01930"/>
<dbReference type="InterPro" id="IPR027396">
    <property type="entry name" value="DsrEFH-like"/>
</dbReference>
<dbReference type="Gene3D" id="3.40.1260.10">
    <property type="entry name" value="DsrEFH-like"/>
    <property type="match status" value="1"/>
</dbReference>
<reference evidence="2 3" key="1">
    <citation type="journal article" date="2012" name="Appl. Environ. Microbiol.">
        <title>Draft genome sequence of a psychrotolerant sulfur-oxidizing bacterium, Sulfuricella denitrificans skB26, and proteomic insights into cold adaptation.</title>
        <authorList>
            <person name="Watanabe T."/>
            <person name="Kojima H."/>
            <person name="Fukui M."/>
        </authorList>
    </citation>
    <scope>NUCLEOTIDE SEQUENCE [LARGE SCALE GENOMIC DNA]</scope>
    <source>
        <strain evidence="3">skB26</strain>
    </source>
</reference>
<dbReference type="OrthoDB" id="8557943at2"/>
<dbReference type="PANTHER" id="PTHR37691">
    <property type="entry name" value="BLR3518 PROTEIN"/>
    <property type="match status" value="1"/>
</dbReference>
<dbReference type="SUPFAM" id="SSF75169">
    <property type="entry name" value="DsrEFH-like"/>
    <property type="match status" value="1"/>
</dbReference>
<dbReference type="PANTHER" id="PTHR37691:SF1">
    <property type="entry name" value="BLR3518 PROTEIN"/>
    <property type="match status" value="1"/>
</dbReference>
<dbReference type="eggNOG" id="COG5662">
    <property type="taxonomic scope" value="Bacteria"/>
</dbReference>
<accession>S6AHW6</accession>
<dbReference type="EMBL" id="AP013066">
    <property type="protein sequence ID" value="BAN35741.1"/>
    <property type="molecule type" value="Genomic_DNA"/>
</dbReference>